<dbReference type="Pfam" id="PF02518">
    <property type="entry name" value="HATPase_c"/>
    <property type="match status" value="1"/>
</dbReference>
<dbReference type="SMART" id="SM00448">
    <property type="entry name" value="REC"/>
    <property type="match status" value="1"/>
</dbReference>
<dbReference type="SUPFAM" id="SSF52172">
    <property type="entry name" value="CheY-like"/>
    <property type="match status" value="1"/>
</dbReference>
<dbReference type="PRINTS" id="PR00344">
    <property type="entry name" value="BCTRLSENSOR"/>
</dbReference>
<feature type="compositionally biased region" description="Basic and acidic residues" evidence="4">
    <location>
        <begin position="313"/>
        <end position="330"/>
    </location>
</feature>
<dbReference type="PROSITE" id="PS50109">
    <property type="entry name" value="HIS_KIN"/>
    <property type="match status" value="1"/>
</dbReference>
<feature type="region of interest" description="Disordered" evidence="4">
    <location>
        <begin position="933"/>
        <end position="952"/>
    </location>
</feature>
<feature type="compositionally biased region" description="Polar residues" evidence="4">
    <location>
        <begin position="1002"/>
        <end position="1015"/>
    </location>
</feature>
<dbReference type="Gene3D" id="1.10.287.130">
    <property type="match status" value="1"/>
</dbReference>
<sequence>MMHTSRSNTRSDVRDKTESRRALELRKFFAPYSLVSPSVDVSFNSSLNNDAALDAYAETIIWRLRGVHCMVRFISLFGRFISAKSFTGSQYFLAGATRKFDENDEDLVHSDGSWFGCSTLPTAGGLSLDTSITGYPCFTINDLTEDPRFSSLPVVNGEIAAYRFYAGTPITTSHVLHQKAANIMRHLETKREAAERRRVALMSKGIANFLEKTSRENDSNLETSSTSHTDDANNNIGEDQTSQIKPKSQHAVHNSSSKTDYSVLDKIRITLDHAADILRESLELNVGGVAFLDGAIGYTDSGYVDTYLDAGTERESRSQHLGEETKKETFGRNPLRPPLSKSEGGIGRHLSQGAVRSSADKHKPSKVLAMSTAKIASWDPQLQVVDVKTLQSLITSYPNGNVWYIDEDGYFSSLEQVGEMEKTLGASPSGRRRSISPSRTNQQQVEASLLSKIFQKARQIIFLPLWDAAGDRWHSGCFVWSQSAVPVFTVDSEIAYLSAFTNSVMVEISRLDAITANKVKSDFISSISHEFRSPLHGILASAEFLRESDLDPSQLEFISTIQNCGETLLDTINHVLDYSKINSFEKSGNNQGTVANELYQITNLALLCEDIVNGMIAAKEYRGTATGPATLPVSNDFLSPYQAQLNEGERAALQVIIDIEQRDWDFKVQAGALRRVVMNIFGNAQKYTDSGYIIVQLRVQDASETSPKKSNSSGKVLSLHIRDSGKGMSSEYMERKLYHPFAQEDSFAPGVGLGLSIVWSIVNQLGGKIHIRSELGKGTDVEVTIPIEKAQGLPISPSDSNNASTGMHEVISSMQERAKGKSVRVCKDYSKTEPAAHEVILWSCIEKYCSAWFGFEITSSAADLVITNKCVLANHLEDPRVLVVHGDNVCMVCPKRANDSAHLVTDIYTPIGPFKLARCILALLDLNVPSKSGSCCGSRTDAGTQTPLGSPEERRMLNGIILTDYGFPAQAIPGVLASRSGSPSQSANDSREIVNATEEETGSQQALLTMRSLSLQQPPTPKQTPPQPRPPIPATNTQIIQPALSDSSTSAEPPPATAVKTEVNRTLPLPLPDSTSTTAKATNGLHILAVDDNALNLQLLQRYLKKRKSDTVVTARNGIEAVTACKNALSNPDPTMQTFDVIFMDISMPEMDGFEATRIIRCLELSSDTFTEGTLLEDGMDGIMQIERKVKHRAHVVALTGLASRRDRDEAVESGLDDFLTKPVSFAKIGELLGRLSREKTVVGGGD</sequence>
<dbReference type="InterPro" id="IPR036097">
    <property type="entry name" value="HisK_dim/P_sf"/>
</dbReference>
<keyword evidence="1 2" id="KW-0597">Phosphoprotein</keyword>
<dbReference type="CDD" id="cd17546">
    <property type="entry name" value="REC_hyHK_CKI1_RcsC-like"/>
    <property type="match status" value="1"/>
</dbReference>
<dbReference type="Pfam" id="PF00072">
    <property type="entry name" value="Response_reg"/>
    <property type="match status" value="1"/>
</dbReference>
<evidence type="ECO:0000256" key="3">
    <source>
        <dbReference type="SAM" id="Coils"/>
    </source>
</evidence>
<feature type="modified residue" description="4-aspartylphosphate" evidence="2">
    <location>
        <position position="1145"/>
    </location>
</feature>
<dbReference type="InterPro" id="IPR001789">
    <property type="entry name" value="Sig_transdc_resp-reg_receiver"/>
</dbReference>
<dbReference type="CDD" id="cd00082">
    <property type="entry name" value="HisKA"/>
    <property type="match status" value="1"/>
</dbReference>
<proteinExistence type="predicted"/>
<gene>
    <name evidence="7" type="ORF">G7Y89_g12226</name>
</gene>
<dbReference type="InterPro" id="IPR003661">
    <property type="entry name" value="HisK_dim/P_dom"/>
</dbReference>
<name>A0A8H4R999_9HELO</name>
<evidence type="ECO:0000313" key="7">
    <source>
        <dbReference type="EMBL" id="KAF4625939.1"/>
    </source>
</evidence>
<protein>
    <submittedName>
        <fullName evidence="7">Uncharacterized protein</fullName>
    </submittedName>
</protein>
<dbReference type="PANTHER" id="PTHR43719">
    <property type="entry name" value="TWO-COMPONENT HISTIDINE KINASE"/>
    <property type="match status" value="1"/>
</dbReference>
<accession>A0A8H4R999</accession>
<dbReference type="InterPro" id="IPR005467">
    <property type="entry name" value="His_kinase_dom"/>
</dbReference>
<dbReference type="Gene3D" id="3.30.565.10">
    <property type="entry name" value="Histidine kinase-like ATPase, C-terminal domain"/>
    <property type="match status" value="1"/>
</dbReference>
<dbReference type="InterPro" id="IPR003594">
    <property type="entry name" value="HATPase_dom"/>
</dbReference>
<feature type="compositionally biased region" description="Polar residues" evidence="4">
    <location>
        <begin position="979"/>
        <end position="988"/>
    </location>
</feature>
<feature type="region of interest" description="Disordered" evidence="4">
    <location>
        <begin position="976"/>
        <end position="1036"/>
    </location>
</feature>
<dbReference type="SUPFAM" id="SSF55874">
    <property type="entry name" value="ATPase domain of HSP90 chaperone/DNA topoisomerase II/histidine kinase"/>
    <property type="match status" value="1"/>
</dbReference>
<dbReference type="GO" id="GO:0000155">
    <property type="term" value="F:phosphorelay sensor kinase activity"/>
    <property type="evidence" value="ECO:0007669"/>
    <property type="project" value="InterPro"/>
</dbReference>
<evidence type="ECO:0000313" key="8">
    <source>
        <dbReference type="Proteomes" id="UP000566819"/>
    </source>
</evidence>
<evidence type="ECO:0000256" key="2">
    <source>
        <dbReference type="PROSITE-ProRule" id="PRU00169"/>
    </source>
</evidence>
<feature type="compositionally biased region" description="Pro residues" evidence="4">
    <location>
        <begin position="1018"/>
        <end position="1033"/>
    </location>
</feature>
<dbReference type="Pfam" id="PF00512">
    <property type="entry name" value="HisKA"/>
    <property type="match status" value="1"/>
</dbReference>
<dbReference type="Gene3D" id="3.40.50.2300">
    <property type="match status" value="1"/>
</dbReference>
<feature type="region of interest" description="Disordered" evidence="4">
    <location>
        <begin position="212"/>
        <end position="257"/>
    </location>
</feature>
<evidence type="ECO:0000256" key="4">
    <source>
        <dbReference type="SAM" id="MobiDB-lite"/>
    </source>
</evidence>
<dbReference type="InterPro" id="IPR004358">
    <property type="entry name" value="Sig_transdc_His_kin-like_C"/>
</dbReference>
<feature type="compositionally biased region" description="Polar residues" evidence="4">
    <location>
        <begin position="933"/>
        <end position="948"/>
    </location>
</feature>
<dbReference type="InterPro" id="IPR036890">
    <property type="entry name" value="HATPase_C_sf"/>
</dbReference>
<evidence type="ECO:0000259" key="6">
    <source>
        <dbReference type="PROSITE" id="PS50110"/>
    </source>
</evidence>
<feature type="region of interest" description="Disordered" evidence="4">
    <location>
        <begin position="313"/>
        <end position="363"/>
    </location>
</feature>
<dbReference type="AlphaFoldDB" id="A0A8H4R999"/>
<dbReference type="PROSITE" id="PS50110">
    <property type="entry name" value="RESPONSE_REGULATORY"/>
    <property type="match status" value="1"/>
</dbReference>
<dbReference type="InterPro" id="IPR011006">
    <property type="entry name" value="CheY-like_superfamily"/>
</dbReference>
<evidence type="ECO:0000256" key="1">
    <source>
        <dbReference type="ARBA" id="ARBA00022553"/>
    </source>
</evidence>
<comment type="caution">
    <text evidence="7">The sequence shown here is derived from an EMBL/GenBank/DDBJ whole genome shotgun (WGS) entry which is preliminary data.</text>
</comment>
<dbReference type="FunFam" id="1.10.287.130:FF:000023">
    <property type="entry name" value="Sensor histidine kinase/response regulator, putative"/>
    <property type="match status" value="1"/>
</dbReference>
<feature type="coiled-coil region" evidence="3">
    <location>
        <begin position="177"/>
        <end position="204"/>
    </location>
</feature>
<dbReference type="SUPFAM" id="SSF47384">
    <property type="entry name" value="Homodimeric domain of signal transducing histidine kinase"/>
    <property type="match status" value="1"/>
</dbReference>
<feature type="compositionally biased region" description="Polar residues" evidence="4">
    <location>
        <begin position="220"/>
        <end position="257"/>
    </location>
</feature>
<dbReference type="SMART" id="SM00388">
    <property type="entry name" value="HisKA"/>
    <property type="match status" value="1"/>
</dbReference>
<keyword evidence="8" id="KW-1185">Reference proteome</keyword>
<dbReference type="EMBL" id="JAAMPI010001261">
    <property type="protein sequence ID" value="KAF4625939.1"/>
    <property type="molecule type" value="Genomic_DNA"/>
</dbReference>
<feature type="domain" description="Histidine kinase" evidence="5">
    <location>
        <begin position="526"/>
        <end position="789"/>
    </location>
</feature>
<keyword evidence="3" id="KW-0175">Coiled coil</keyword>
<organism evidence="7 8">
    <name type="scientific">Cudoniella acicularis</name>
    <dbReference type="NCBI Taxonomy" id="354080"/>
    <lineage>
        <taxon>Eukaryota</taxon>
        <taxon>Fungi</taxon>
        <taxon>Dikarya</taxon>
        <taxon>Ascomycota</taxon>
        <taxon>Pezizomycotina</taxon>
        <taxon>Leotiomycetes</taxon>
        <taxon>Helotiales</taxon>
        <taxon>Tricladiaceae</taxon>
        <taxon>Cudoniella</taxon>
    </lineage>
</organism>
<reference evidence="7 8" key="1">
    <citation type="submission" date="2020-03" db="EMBL/GenBank/DDBJ databases">
        <title>Draft Genome Sequence of Cudoniella acicularis.</title>
        <authorList>
            <person name="Buettner E."/>
            <person name="Kellner H."/>
        </authorList>
    </citation>
    <scope>NUCLEOTIDE SEQUENCE [LARGE SCALE GENOMIC DNA]</scope>
    <source>
        <strain evidence="7 8">DSM 108380</strain>
    </source>
</reference>
<evidence type="ECO:0000259" key="5">
    <source>
        <dbReference type="PROSITE" id="PS50109"/>
    </source>
</evidence>
<dbReference type="OrthoDB" id="303614at2759"/>
<dbReference type="InterPro" id="IPR050956">
    <property type="entry name" value="2C_system_His_kinase"/>
</dbReference>
<dbReference type="SMART" id="SM00387">
    <property type="entry name" value="HATPase_c"/>
    <property type="match status" value="1"/>
</dbReference>
<feature type="domain" description="Response regulatory" evidence="6">
    <location>
        <begin position="1086"/>
        <end position="1237"/>
    </location>
</feature>
<dbReference type="Proteomes" id="UP000566819">
    <property type="component" value="Unassembled WGS sequence"/>
</dbReference>
<dbReference type="PANTHER" id="PTHR43719:SF72">
    <property type="entry name" value="HISTIDINE KINASE_RESPONSE REGULATOR, PUTATIVE (AFU_ORTHOLOGUE AFUA_8G06140)-RELATED"/>
    <property type="match status" value="1"/>
</dbReference>